<evidence type="ECO:0000313" key="2">
    <source>
        <dbReference type="Proteomes" id="UP000479639"/>
    </source>
</evidence>
<dbReference type="AlphaFoldDB" id="A0A7C8FXG1"/>
<keyword evidence="2" id="KW-1185">Reference proteome</keyword>
<dbReference type="InterPro" id="IPR059220">
    <property type="entry name" value="AbiEi"/>
</dbReference>
<sequence length="178" mass="20012">MKLYDADRALVSFKSRKRAFRTHELSLVFGEEGGKLRGTIARLVKAKSLLHIARDLYWHNNAEGGMVPAIEEIAVALRPGEMNYISMESAASLWSVISQIPVGRITIVTTGKEGEFPTPFGTVEFIHTARSRQYVLENTVDYPGHALRLATKKKVVEDLLRAGRSIELIDWEEVEDDE</sequence>
<protein>
    <submittedName>
        <fullName evidence="1">Uncharacterized protein</fullName>
    </submittedName>
</protein>
<dbReference type="NCBIfam" id="NF047376">
    <property type="entry name" value="TAA_AbiEi"/>
    <property type="match status" value="1"/>
</dbReference>
<evidence type="ECO:0000313" key="1">
    <source>
        <dbReference type="EMBL" id="KAB1650960.1"/>
    </source>
</evidence>
<organism evidence="1 2">
    <name type="scientific">Adlercreutzia muris</name>
    <dbReference type="NCBI Taxonomy" id="1796610"/>
    <lineage>
        <taxon>Bacteria</taxon>
        <taxon>Bacillati</taxon>
        <taxon>Actinomycetota</taxon>
        <taxon>Coriobacteriia</taxon>
        <taxon>Eggerthellales</taxon>
        <taxon>Eggerthellaceae</taxon>
        <taxon>Adlercreutzia</taxon>
    </lineage>
</organism>
<reference evidence="1 2" key="1">
    <citation type="submission" date="2019-09" db="EMBL/GenBank/DDBJ databases">
        <title>Whole genome shotgun sequencing (WGS) of Ellagibacter isourolithinifaciens DSM 104140(T) and Adlercreutzia muris DSM 29508(T).</title>
        <authorList>
            <person name="Stoll D.A."/>
            <person name="Danylec N."/>
            <person name="Huch M."/>
        </authorList>
    </citation>
    <scope>NUCLEOTIDE SEQUENCE [LARGE SCALE GENOMIC DNA]</scope>
    <source>
        <strain evidence="1 2">DSM 29508</strain>
    </source>
</reference>
<dbReference type="Proteomes" id="UP000479639">
    <property type="component" value="Unassembled WGS sequence"/>
</dbReference>
<proteinExistence type="predicted"/>
<gene>
    <name evidence="1" type="ORF">F8D48_03385</name>
</gene>
<dbReference type="RefSeq" id="WP_151429959.1">
    <property type="nucleotide sequence ID" value="NZ_JANJZI010000013.1"/>
</dbReference>
<name>A0A7C8FXG1_9ACTN</name>
<dbReference type="EMBL" id="WAJS01000007">
    <property type="protein sequence ID" value="KAB1650960.1"/>
    <property type="molecule type" value="Genomic_DNA"/>
</dbReference>
<accession>A0A7C8FXG1</accession>
<comment type="caution">
    <text evidence="1">The sequence shown here is derived from an EMBL/GenBank/DDBJ whole genome shotgun (WGS) entry which is preliminary data.</text>
</comment>